<dbReference type="EMBL" id="GGEC01088951">
    <property type="protein sequence ID" value="MBX69435.1"/>
    <property type="molecule type" value="Transcribed_RNA"/>
</dbReference>
<organism evidence="2">
    <name type="scientific">Rhizophora mucronata</name>
    <name type="common">Asiatic mangrove</name>
    <dbReference type="NCBI Taxonomy" id="61149"/>
    <lineage>
        <taxon>Eukaryota</taxon>
        <taxon>Viridiplantae</taxon>
        <taxon>Streptophyta</taxon>
        <taxon>Embryophyta</taxon>
        <taxon>Tracheophyta</taxon>
        <taxon>Spermatophyta</taxon>
        <taxon>Magnoliopsida</taxon>
        <taxon>eudicotyledons</taxon>
        <taxon>Gunneridae</taxon>
        <taxon>Pentapetalae</taxon>
        <taxon>rosids</taxon>
        <taxon>fabids</taxon>
        <taxon>Malpighiales</taxon>
        <taxon>Rhizophoraceae</taxon>
        <taxon>Rhizophora</taxon>
    </lineage>
</organism>
<keyword evidence="1" id="KW-0812">Transmembrane</keyword>
<evidence type="ECO:0000256" key="1">
    <source>
        <dbReference type="SAM" id="Phobius"/>
    </source>
</evidence>
<accession>A0A2P2QR80</accession>
<protein>
    <submittedName>
        <fullName evidence="2">Uncharacterized protein</fullName>
    </submittedName>
</protein>
<sequence>MLPCSCLDCWRYIYLFFIFPVGIHVFHSFGFFLFKSTLSATNFGVPVLLA</sequence>
<reference evidence="2" key="1">
    <citation type="submission" date="2018-02" db="EMBL/GenBank/DDBJ databases">
        <title>Rhizophora mucronata_Transcriptome.</title>
        <authorList>
            <person name="Meera S.P."/>
            <person name="Sreeshan A."/>
            <person name="Augustine A."/>
        </authorList>
    </citation>
    <scope>NUCLEOTIDE SEQUENCE</scope>
    <source>
        <tissue evidence="2">Leaf</tissue>
    </source>
</reference>
<proteinExistence type="predicted"/>
<dbReference type="AlphaFoldDB" id="A0A2P2QR80"/>
<feature type="transmembrane region" description="Helical" evidence="1">
    <location>
        <begin position="12"/>
        <end position="34"/>
    </location>
</feature>
<evidence type="ECO:0000313" key="2">
    <source>
        <dbReference type="EMBL" id="MBX69435.1"/>
    </source>
</evidence>
<keyword evidence="1" id="KW-0472">Membrane</keyword>
<keyword evidence="1" id="KW-1133">Transmembrane helix</keyword>
<name>A0A2P2QR80_RHIMU</name>